<dbReference type="InterPro" id="IPR007867">
    <property type="entry name" value="GMC_OxRtase_C"/>
</dbReference>
<dbReference type="Proteomes" id="UP000193827">
    <property type="component" value="Unassembled WGS sequence"/>
</dbReference>
<keyword evidence="3" id="KW-1185">Reference proteome</keyword>
<dbReference type="OrthoDB" id="7888976at2"/>
<proteinExistence type="predicted"/>
<dbReference type="AlphaFoldDB" id="A0A1Y5RF47"/>
<sequence length="98" mass="10746">MAYPNLQYHFGPLGFEMRGGRIEVNQAVSLNVDHSGPRSRGHIALDADSPALAPRLHFNYLQDSDDLREIVEGGAKARELVAQPAFNEFRGAEMIPGA</sequence>
<dbReference type="SUPFAM" id="SSF54373">
    <property type="entry name" value="FAD-linked reductases, C-terminal domain"/>
    <property type="match status" value="1"/>
</dbReference>
<protein>
    <submittedName>
        <fullName evidence="2">Oxygen-dependent choline dehydrogenase</fullName>
        <ecNumber evidence="2">1.1.99.1</ecNumber>
    </submittedName>
</protein>
<feature type="domain" description="Glucose-methanol-choline oxidoreductase C-terminal" evidence="1">
    <location>
        <begin position="37"/>
        <end position="94"/>
    </location>
</feature>
<name>A0A1Y5RF47_9RHOB</name>
<accession>A0A1Y5RF47</accession>
<dbReference type="Pfam" id="PF05199">
    <property type="entry name" value="GMC_oxred_C"/>
    <property type="match status" value="1"/>
</dbReference>
<dbReference type="GO" id="GO:0008812">
    <property type="term" value="F:choline dehydrogenase activity"/>
    <property type="evidence" value="ECO:0007669"/>
    <property type="project" value="UniProtKB-EC"/>
</dbReference>
<dbReference type="Gene3D" id="3.30.560.10">
    <property type="entry name" value="Glucose Oxidase, domain 3"/>
    <property type="match status" value="1"/>
</dbReference>
<keyword evidence="2" id="KW-0560">Oxidoreductase</keyword>
<dbReference type="EMBL" id="FWFL01000001">
    <property type="protein sequence ID" value="SLN15796.1"/>
    <property type="molecule type" value="Genomic_DNA"/>
</dbReference>
<dbReference type="EC" id="1.1.99.1" evidence="2"/>
<reference evidence="2 3" key="1">
    <citation type="submission" date="2017-03" db="EMBL/GenBank/DDBJ databases">
        <authorList>
            <person name="Afonso C.L."/>
            <person name="Miller P.J."/>
            <person name="Scott M.A."/>
            <person name="Spackman E."/>
            <person name="Goraichik I."/>
            <person name="Dimitrov K.M."/>
            <person name="Suarez D.L."/>
            <person name="Swayne D.E."/>
        </authorList>
    </citation>
    <scope>NUCLEOTIDE SEQUENCE [LARGE SCALE GENOMIC DNA]</scope>
    <source>
        <strain evidence="2 3">CECT 8287</strain>
    </source>
</reference>
<evidence type="ECO:0000313" key="3">
    <source>
        <dbReference type="Proteomes" id="UP000193827"/>
    </source>
</evidence>
<organism evidence="2 3">
    <name type="scientific">Roseovarius litorisediminis</name>
    <dbReference type="NCBI Taxonomy" id="1312363"/>
    <lineage>
        <taxon>Bacteria</taxon>
        <taxon>Pseudomonadati</taxon>
        <taxon>Pseudomonadota</taxon>
        <taxon>Alphaproteobacteria</taxon>
        <taxon>Rhodobacterales</taxon>
        <taxon>Roseobacteraceae</taxon>
        <taxon>Roseovarius</taxon>
    </lineage>
</organism>
<gene>
    <name evidence="2" type="primary">betA_2</name>
    <name evidence="2" type="ORF">PEL8287_00687</name>
</gene>
<evidence type="ECO:0000259" key="1">
    <source>
        <dbReference type="Pfam" id="PF05199"/>
    </source>
</evidence>
<evidence type="ECO:0000313" key="2">
    <source>
        <dbReference type="EMBL" id="SLN15796.1"/>
    </source>
</evidence>